<dbReference type="EMBL" id="CADCWJ010000328">
    <property type="protein sequence ID" value="CAA9559494.1"/>
    <property type="molecule type" value="Genomic_DNA"/>
</dbReference>
<organism evidence="2">
    <name type="scientific">uncultured Thermomicrobiales bacterium</name>
    <dbReference type="NCBI Taxonomy" id="1645740"/>
    <lineage>
        <taxon>Bacteria</taxon>
        <taxon>Pseudomonadati</taxon>
        <taxon>Thermomicrobiota</taxon>
        <taxon>Thermomicrobia</taxon>
        <taxon>Thermomicrobiales</taxon>
        <taxon>environmental samples</taxon>
    </lineage>
</organism>
<feature type="non-terminal residue" evidence="2">
    <location>
        <position position="1"/>
    </location>
</feature>
<reference evidence="2" key="1">
    <citation type="submission" date="2020-02" db="EMBL/GenBank/DDBJ databases">
        <authorList>
            <person name="Meier V. D."/>
        </authorList>
    </citation>
    <scope>NUCLEOTIDE SEQUENCE</scope>
    <source>
        <strain evidence="2">AVDCRST_MAG87</strain>
    </source>
</reference>
<accession>A0A6J4USA1</accession>
<gene>
    <name evidence="2" type="ORF">AVDCRST_MAG87-1462</name>
</gene>
<sequence>SRHRLLRPVGRPRLLLRRRRLLHRHRADRPVRRQRGCDRGPDRQLHRKDRTCAV</sequence>
<feature type="region of interest" description="Disordered" evidence="1">
    <location>
        <begin position="26"/>
        <end position="54"/>
    </location>
</feature>
<name>A0A6J4USA1_9BACT</name>
<protein>
    <submittedName>
        <fullName evidence="2">Uncharacterized protein</fullName>
    </submittedName>
</protein>
<feature type="non-terminal residue" evidence="2">
    <location>
        <position position="54"/>
    </location>
</feature>
<proteinExistence type="predicted"/>
<feature type="compositionally biased region" description="Basic residues" evidence="1">
    <location>
        <begin position="45"/>
        <end position="54"/>
    </location>
</feature>
<evidence type="ECO:0000256" key="1">
    <source>
        <dbReference type="SAM" id="MobiDB-lite"/>
    </source>
</evidence>
<evidence type="ECO:0000313" key="2">
    <source>
        <dbReference type="EMBL" id="CAA9559494.1"/>
    </source>
</evidence>
<dbReference type="AlphaFoldDB" id="A0A6J4USA1"/>
<feature type="compositionally biased region" description="Basic and acidic residues" evidence="1">
    <location>
        <begin position="28"/>
        <end position="44"/>
    </location>
</feature>